<feature type="domain" description="NYN" evidence="1">
    <location>
        <begin position="4"/>
        <end position="163"/>
    </location>
</feature>
<organism evidence="2 3">
    <name type="scientific">Candidatus Roizmanbacteria bacterium RIFCSPLOWO2_01_FULL_35_13</name>
    <dbReference type="NCBI Taxonomy" id="1802055"/>
    <lineage>
        <taxon>Bacteria</taxon>
        <taxon>Candidatus Roizmaniibacteriota</taxon>
    </lineage>
</organism>
<dbReference type="GO" id="GO:0004540">
    <property type="term" value="F:RNA nuclease activity"/>
    <property type="evidence" value="ECO:0007669"/>
    <property type="project" value="InterPro"/>
</dbReference>
<reference evidence="2 3" key="1">
    <citation type="journal article" date="2016" name="Nat. Commun.">
        <title>Thousands of microbial genomes shed light on interconnected biogeochemical processes in an aquifer system.</title>
        <authorList>
            <person name="Anantharaman K."/>
            <person name="Brown C.T."/>
            <person name="Hug L.A."/>
            <person name="Sharon I."/>
            <person name="Castelle C.J."/>
            <person name="Probst A.J."/>
            <person name="Thomas B.C."/>
            <person name="Singh A."/>
            <person name="Wilkins M.J."/>
            <person name="Karaoz U."/>
            <person name="Brodie E.L."/>
            <person name="Williams K.H."/>
            <person name="Hubbard S.S."/>
            <person name="Banfield J.F."/>
        </authorList>
    </citation>
    <scope>NUCLEOTIDE SEQUENCE [LARGE SCALE GENOMIC DNA]</scope>
</reference>
<gene>
    <name evidence="2" type="ORF">A3A74_03750</name>
</gene>
<dbReference type="InterPro" id="IPR021139">
    <property type="entry name" value="NYN"/>
</dbReference>
<name>A0A1F7IBG3_9BACT</name>
<dbReference type="Proteomes" id="UP000179270">
    <property type="component" value="Unassembled WGS sequence"/>
</dbReference>
<dbReference type="Pfam" id="PF01936">
    <property type="entry name" value="NYN"/>
    <property type="match status" value="1"/>
</dbReference>
<evidence type="ECO:0000313" key="2">
    <source>
        <dbReference type="EMBL" id="OGK40705.1"/>
    </source>
</evidence>
<accession>A0A1F7IBG3</accession>
<dbReference type="EMBL" id="MGAF01000026">
    <property type="protein sequence ID" value="OGK40705.1"/>
    <property type="molecule type" value="Genomic_DNA"/>
</dbReference>
<sequence length="192" mass="22088">MNTTILFIDGENFVHKIEEVLENKKINKHKIDIASVNFSNLFNKTLSEFKLSRKIFYAAKLHFHPETRQKSEELIKLQRKLRNNLINQGYEFVMAGNVRAQKIGNKIIFREKGVDVKIAVDLVSFSADKLLKTAILCSSDSDLQPVIEEAKKRHVEVIYLGFEMQPNKGLTYTTNRTVLFRNSEILEACGVK</sequence>
<evidence type="ECO:0000313" key="3">
    <source>
        <dbReference type="Proteomes" id="UP000179270"/>
    </source>
</evidence>
<dbReference type="PANTHER" id="PTHR35458">
    <property type="entry name" value="SLR0755 PROTEIN"/>
    <property type="match status" value="1"/>
</dbReference>
<comment type="caution">
    <text evidence="2">The sequence shown here is derived from an EMBL/GenBank/DDBJ whole genome shotgun (WGS) entry which is preliminary data.</text>
</comment>
<dbReference type="Gene3D" id="3.40.50.1010">
    <property type="entry name" value="5'-nuclease"/>
    <property type="match status" value="1"/>
</dbReference>
<dbReference type="AlphaFoldDB" id="A0A1F7IBG3"/>
<dbReference type="STRING" id="1802055.A3A74_03750"/>
<proteinExistence type="predicted"/>
<protein>
    <recommendedName>
        <fullName evidence="1">NYN domain-containing protein</fullName>
    </recommendedName>
</protein>
<dbReference type="PANTHER" id="PTHR35458:SF8">
    <property type="entry name" value="SLR0650 PROTEIN"/>
    <property type="match status" value="1"/>
</dbReference>
<dbReference type="InterPro" id="IPR047140">
    <property type="entry name" value="LabA"/>
</dbReference>
<evidence type="ECO:0000259" key="1">
    <source>
        <dbReference type="Pfam" id="PF01936"/>
    </source>
</evidence>